<sequence length="124" mass="13437">MAKTFLIIAAFNGLLAVAIGAFGAHALKTRLAPDLLAIYHTAVQYHFYHLLALSLVGLLLLQWPSSRYLQFSGWLFIAGICLFAGSLYILALTGLRWLGAITPLGGLAFIAAWLSMAMGLYHSL</sequence>
<keyword evidence="3 6" id="KW-0812">Transmembrane</keyword>
<dbReference type="PANTHER" id="PTHR43461">
    <property type="entry name" value="TRANSMEMBRANE PROTEIN 256"/>
    <property type="match status" value="1"/>
</dbReference>
<dbReference type="PANTHER" id="PTHR43461:SF1">
    <property type="entry name" value="TRANSMEMBRANE PROTEIN 256"/>
    <property type="match status" value="1"/>
</dbReference>
<evidence type="ECO:0000256" key="6">
    <source>
        <dbReference type="SAM" id="Phobius"/>
    </source>
</evidence>
<evidence type="ECO:0000313" key="8">
    <source>
        <dbReference type="Proteomes" id="UP001069090"/>
    </source>
</evidence>
<evidence type="ECO:0000313" key="7">
    <source>
        <dbReference type="EMBL" id="MCZ0864524.1"/>
    </source>
</evidence>
<comment type="subcellular location">
    <subcellularLocation>
        <location evidence="1">Membrane</location>
        <topology evidence="1">Multi-pass membrane protein</topology>
    </subcellularLocation>
</comment>
<dbReference type="Pfam" id="PF04241">
    <property type="entry name" value="DUF423"/>
    <property type="match status" value="1"/>
</dbReference>
<gene>
    <name evidence="7" type="ORF">O0V09_04895</name>
</gene>
<evidence type="ECO:0000256" key="1">
    <source>
        <dbReference type="ARBA" id="ARBA00004141"/>
    </source>
</evidence>
<keyword evidence="5 6" id="KW-0472">Membrane</keyword>
<comment type="similarity">
    <text evidence="2">Belongs to the UPF0382 family.</text>
</comment>
<proteinExistence type="inferred from homology"/>
<protein>
    <submittedName>
        <fullName evidence="7">DUF423 domain-containing protein</fullName>
    </submittedName>
</protein>
<keyword evidence="4 6" id="KW-1133">Transmembrane helix</keyword>
<dbReference type="InterPro" id="IPR006696">
    <property type="entry name" value="DUF423"/>
</dbReference>
<dbReference type="GO" id="GO:0005886">
    <property type="term" value="C:plasma membrane"/>
    <property type="evidence" value="ECO:0007669"/>
    <property type="project" value="TreeGrafter"/>
</dbReference>
<feature type="transmembrane region" description="Helical" evidence="6">
    <location>
        <begin position="42"/>
        <end position="61"/>
    </location>
</feature>
<keyword evidence="8" id="KW-1185">Reference proteome</keyword>
<dbReference type="Proteomes" id="UP001069090">
    <property type="component" value="Unassembled WGS sequence"/>
</dbReference>
<evidence type="ECO:0000256" key="5">
    <source>
        <dbReference type="ARBA" id="ARBA00023136"/>
    </source>
</evidence>
<name>A0A9J6RJD2_9GAMM</name>
<feature type="transmembrane region" description="Helical" evidence="6">
    <location>
        <begin position="73"/>
        <end position="91"/>
    </location>
</feature>
<reference evidence="7 8" key="1">
    <citation type="submission" date="2022-12" db="EMBL/GenBank/DDBJ databases">
        <title>Dasania phycosphaerae sp. nov., isolated from particulate material of the south coast of Korea.</title>
        <authorList>
            <person name="Jiang Y."/>
        </authorList>
    </citation>
    <scope>NUCLEOTIDE SEQUENCE [LARGE SCALE GENOMIC DNA]</scope>
    <source>
        <strain evidence="7 8">GY-19</strain>
    </source>
</reference>
<organism evidence="7 8">
    <name type="scientific">Dasania phycosphaerae</name>
    <dbReference type="NCBI Taxonomy" id="2950436"/>
    <lineage>
        <taxon>Bacteria</taxon>
        <taxon>Pseudomonadati</taxon>
        <taxon>Pseudomonadota</taxon>
        <taxon>Gammaproteobacteria</taxon>
        <taxon>Cellvibrionales</taxon>
        <taxon>Spongiibacteraceae</taxon>
        <taxon>Dasania</taxon>
    </lineage>
</organism>
<dbReference type="EMBL" id="JAPTGG010000003">
    <property type="protein sequence ID" value="MCZ0864524.1"/>
    <property type="molecule type" value="Genomic_DNA"/>
</dbReference>
<evidence type="ECO:0000256" key="3">
    <source>
        <dbReference type="ARBA" id="ARBA00022692"/>
    </source>
</evidence>
<evidence type="ECO:0000256" key="4">
    <source>
        <dbReference type="ARBA" id="ARBA00022989"/>
    </source>
</evidence>
<dbReference type="RefSeq" id="WP_258330679.1">
    <property type="nucleotide sequence ID" value="NZ_JAPTGG010000003.1"/>
</dbReference>
<evidence type="ECO:0000256" key="2">
    <source>
        <dbReference type="ARBA" id="ARBA00009694"/>
    </source>
</evidence>
<dbReference type="AlphaFoldDB" id="A0A9J6RJD2"/>
<accession>A0A9J6RJD2</accession>
<feature type="transmembrane region" description="Helical" evidence="6">
    <location>
        <begin position="97"/>
        <end position="121"/>
    </location>
</feature>
<comment type="caution">
    <text evidence="7">The sequence shown here is derived from an EMBL/GenBank/DDBJ whole genome shotgun (WGS) entry which is preliminary data.</text>
</comment>